<reference evidence="2" key="1">
    <citation type="submission" date="2020-02" db="EMBL/GenBank/DDBJ databases">
        <authorList>
            <person name="Meier V. D."/>
        </authorList>
    </citation>
    <scope>NUCLEOTIDE SEQUENCE</scope>
    <source>
        <strain evidence="2">AVDCRST_MAG19</strain>
    </source>
</reference>
<name>A0A6J4VP03_9BACT</name>
<protein>
    <submittedName>
        <fullName evidence="2">Uncharacterized protein</fullName>
    </submittedName>
</protein>
<evidence type="ECO:0000313" key="2">
    <source>
        <dbReference type="EMBL" id="CAA9583952.1"/>
    </source>
</evidence>
<organism evidence="2">
    <name type="scientific">uncultured Thermomicrobiales bacterium</name>
    <dbReference type="NCBI Taxonomy" id="1645740"/>
    <lineage>
        <taxon>Bacteria</taxon>
        <taxon>Pseudomonadati</taxon>
        <taxon>Thermomicrobiota</taxon>
        <taxon>Thermomicrobia</taxon>
        <taxon>Thermomicrobiales</taxon>
        <taxon>environmental samples</taxon>
    </lineage>
</organism>
<accession>A0A6J4VP03</accession>
<gene>
    <name evidence="2" type="ORF">AVDCRST_MAG19-4429</name>
</gene>
<evidence type="ECO:0000256" key="1">
    <source>
        <dbReference type="SAM" id="MobiDB-lite"/>
    </source>
</evidence>
<sequence>MPPVPPNRSGRTIVADHPAYDTPAAEGRLAPLLTIRHAGEPGPERPL</sequence>
<proteinExistence type="predicted"/>
<dbReference type="AlphaFoldDB" id="A0A6J4VP03"/>
<feature type="region of interest" description="Disordered" evidence="1">
    <location>
        <begin position="1"/>
        <end position="20"/>
    </location>
</feature>
<dbReference type="EMBL" id="CADCWL010000244">
    <property type="protein sequence ID" value="CAA9583952.1"/>
    <property type="molecule type" value="Genomic_DNA"/>
</dbReference>